<dbReference type="EMBL" id="JBBVGT010000002">
    <property type="protein sequence ID" value="MFB5944798.1"/>
    <property type="molecule type" value="Genomic_DNA"/>
</dbReference>
<dbReference type="RefSeq" id="WP_375556358.1">
    <property type="nucleotide sequence ID" value="NZ_JBBVGT010000002.1"/>
</dbReference>
<name>A0ABV5CBR3_9SPHI</name>
<reference evidence="2 3" key="1">
    <citation type="submission" date="2024-04" db="EMBL/GenBank/DDBJ databases">
        <title>Albibacterium profundi sp. nov., isolated from sediment of the Challenger Deep of Mariana Trench.</title>
        <authorList>
            <person name="Wang Y."/>
        </authorList>
    </citation>
    <scope>NUCLEOTIDE SEQUENCE [LARGE SCALE GENOMIC DNA]</scope>
    <source>
        <strain evidence="2 3">RHL897</strain>
    </source>
</reference>
<organism evidence="2 3">
    <name type="scientific">Albibacterium profundi</name>
    <dbReference type="NCBI Taxonomy" id="3134906"/>
    <lineage>
        <taxon>Bacteria</taxon>
        <taxon>Pseudomonadati</taxon>
        <taxon>Bacteroidota</taxon>
        <taxon>Sphingobacteriia</taxon>
        <taxon>Sphingobacteriales</taxon>
        <taxon>Sphingobacteriaceae</taxon>
        <taxon>Albibacterium</taxon>
    </lineage>
</organism>
<dbReference type="SUPFAM" id="SSF49265">
    <property type="entry name" value="Fibronectin type III"/>
    <property type="match status" value="1"/>
</dbReference>
<dbReference type="Pfam" id="PF13648">
    <property type="entry name" value="Lipocalin_4"/>
    <property type="match status" value="1"/>
</dbReference>
<dbReference type="InterPro" id="IPR036116">
    <property type="entry name" value="FN3_sf"/>
</dbReference>
<dbReference type="Pfam" id="PF25788">
    <property type="entry name" value="Ig_Rha78A_N"/>
    <property type="match status" value="1"/>
</dbReference>
<dbReference type="InterPro" id="IPR003961">
    <property type="entry name" value="FN3_dom"/>
</dbReference>
<evidence type="ECO:0000313" key="3">
    <source>
        <dbReference type="Proteomes" id="UP001580928"/>
    </source>
</evidence>
<dbReference type="InterPro" id="IPR024311">
    <property type="entry name" value="Lipocalin-like"/>
</dbReference>
<evidence type="ECO:0000259" key="1">
    <source>
        <dbReference type="PROSITE" id="PS50853"/>
    </source>
</evidence>
<sequence>MGRLKIKSHKKAQFNMKIIQYTVKGLLFILFIGTVFTSCSKSESVPDNQPPNSFNLISVADGATDIGLEPQLKWEAATDPDGDQVTYQVYLDAQNPPQTSIVNNLDVNTFTVDEALHPKTTYYWKVVAKDKNGKTTESDISSFTTRDMTNAEAIIGKWFYESISGQPPLSACNKRSFLHFTEELSLRNEIFSQGSTSKVCGREFSSTFTYEVKGGQLRLSNKSVDETYLIESITDTELVLLIRGESYTFRKE</sequence>
<dbReference type="PROSITE" id="PS50853">
    <property type="entry name" value="FN3"/>
    <property type="match status" value="1"/>
</dbReference>
<keyword evidence="3" id="KW-1185">Reference proteome</keyword>
<dbReference type="Gene3D" id="2.60.40.10">
    <property type="entry name" value="Immunoglobulins"/>
    <property type="match status" value="1"/>
</dbReference>
<evidence type="ECO:0000313" key="2">
    <source>
        <dbReference type="EMBL" id="MFB5944798.1"/>
    </source>
</evidence>
<gene>
    <name evidence="2" type="ORF">WKR92_03020</name>
</gene>
<protein>
    <submittedName>
        <fullName evidence="2">Fibronectin type III domain-containing protein</fullName>
    </submittedName>
</protein>
<dbReference type="CDD" id="cd00063">
    <property type="entry name" value="FN3"/>
    <property type="match status" value="1"/>
</dbReference>
<dbReference type="Proteomes" id="UP001580928">
    <property type="component" value="Unassembled WGS sequence"/>
</dbReference>
<dbReference type="InterPro" id="IPR013783">
    <property type="entry name" value="Ig-like_fold"/>
</dbReference>
<accession>A0ABV5CBR3</accession>
<proteinExistence type="predicted"/>
<comment type="caution">
    <text evidence="2">The sequence shown here is derived from an EMBL/GenBank/DDBJ whole genome shotgun (WGS) entry which is preliminary data.</text>
</comment>
<feature type="domain" description="Fibronectin type-III" evidence="1">
    <location>
        <begin position="50"/>
        <end position="148"/>
    </location>
</feature>